<evidence type="ECO:0000313" key="2">
    <source>
        <dbReference type="EMBL" id="OAV26815.1"/>
    </source>
</evidence>
<evidence type="ECO:0000313" key="3">
    <source>
        <dbReference type="Proteomes" id="UP000078295"/>
    </source>
</evidence>
<keyword evidence="2" id="KW-0378">Hydrolase</keyword>
<comment type="caution">
    <text evidence="2">The sequence shown here is derived from an EMBL/GenBank/DDBJ whole genome shotgun (WGS) entry which is preliminary data.</text>
</comment>
<dbReference type="GO" id="GO:0008237">
    <property type="term" value="F:metallopeptidase activity"/>
    <property type="evidence" value="ECO:0007669"/>
    <property type="project" value="UniProtKB-KW"/>
</dbReference>
<evidence type="ECO:0000259" key="1">
    <source>
        <dbReference type="Pfam" id="PF01863"/>
    </source>
</evidence>
<dbReference type="EMBL" id="LXHQ01000019">
    <property type="protein sequence ID" value="OAV26815.1"/>
    <property type="molecule type" value="Genomic_DNA"/>
</dbReference>
<organism evidence="2 3">
    <name type="scientific">Moraxella catarrhalis</name>
    <name type="common">Branhamella catarrhalis</name>
    <dbReference type="NCBI Taxonomy" id="480"/>
    <lineage>
        <taxon>Bacteria</taxon>
        <taxon>Pseudomonadati</taxon>
        <taxon>Pseudomonadota</taxon>
        <taxon>Gammaproteobacteria</taxon>
        <taxon>Moraxellales</taxon>
        <taxon>Moraxellaceae</taxon>
        <taxon>Moraxella</taxon>
    </lineage>
</organism>
<dbReference type="AlphaFoldDB" id="A0AB36DQC7"/>
<gene>
    <name evidence="2" type="ORF">AO370_0470</name>
</gene>
<proteinExistence type="predicted"/>
<dbReference type="PANTHER" id="PTHR30399:SF1">
    <property type="entry name" value="UTP PYROPHOSPHATASE"/>
    <property type="match status" value="1"/>
</dbReference>
<dbReference type="InterPro" id="IPR002725">
    <property type="entry name" value="YgjP-like_metallopeptidase"/>
</dbReference>
<dbReference type="PANTHER" id="PTHR30399">
    <property type="entry name" value="UNCHARACTERIZED PROTEIN YGJP"/>
    <property type="match status" value="1"/>
</dbReference>
<dbReference type="Pfam" id="PF01863">
    <property type="entry name" value="YgjP-like"/>
    <property type="match status" value="1"/>
</dbReference>
<dbReference type="Proteomes" id="UP000078295">
    <property type="component" value="Unassembled WGS sequence"/>
</dbReference>
<dbReference type="RefSeq" id="WP_064602490.1">
    <property type="nucleotide sequence ID" value="NZ_LXHQ01000019.1"/>
</dbReference>
<sequence length="241" mass="27969">MSCAYKFYAKRYDEAACPPSNTPKTVAELIAYFASHGIILCIQKKSVKHLNFRLTQSTLKVSVPSDIDEQVLVDGIYAKIPWAIRSYHALMIEKPYYDTLWGERLDVANWLKIHQANLPCRTLEYLKKLPKQALITWIYRYEIKQQLPSLLSQWQPKVGKKAAAIRLRQMSSRWGSCNTLSTKITLNTRLASYPLGCLAYVLVHELCHLHHANHSANFWKSVENAMPDYKYWHDLLKQSKR</sequence>
<feature type="domain" description="YgjP-like metallopeptidase" evidence="1">
    <location>
        <begin position="48"/>
        <end position="238"/>
    </location>
</feature>
<keyword evidence="2" id="KW-0482">Metalloprotease</keyword>
<dbReference type="Gene3D" id="3.30.2010.10">
    <property type="entry name" value="Metalloproteases ('zincins'), catalytic domain"/>
    <property type="match status" value="1"/>
</dbReference>
<dbReference type="CDD" id="cd07344">
    <property type="entry name" value="M48_yhfN_like"/>
    <property type="match status" value="1"/>
</dbReference>
<reference evidence="2 3" key="1">
    <citation type="journal article" date="2016" name="Genome Biol. Evol.">
        <title>Comparative Genomic Analyses of the Moraxella catarrhalis Serosensitive and Seroresistant Lineages Demonstrate Their Independent Evolution.</title>
        <authorList>
            <person name="Earl J.P."/>
            <person name="de Vries S.P."/>
            <person name="Ahmed A."/>
            <person name="Powell E."/>
            <person name="Schultz M.P."/>
            <person name="Hermans P.W."/>
            <person name="Hill D.J."/>
            <person name="Zhou Z."/>
            <person name="Constantinidou C.I."/>
            <person name="Hu F.Z."/>
            <person name="Bootsma H.J."/>
            <person name="Ehrlich G.D."/>
        </authorList>
    </citation>
    <scope>NUCLEOTIDE SEQUENCE [LARGE SCALE GENOMIC DNA]</scope>
    <source>
        <strain evidence="2 3">F23</strain>
    </source>
</reference>
<keyword evidence="2" id="KW-0645">Protease</keyword>
<dbReference type="InterPro" id="IPR053136">
    <property type="entry name" value="UTP_pyrophosphatase-like"/>
</dbReference>
<protein>
    <submittedName>
        <fullName evidence="2">Zinc metalloprotease</fullName>
        <ecNumber evidence="2">3.4.24.-</ecNumber>
    </submittedName>
</protein>
<accession>A0AB36DQC7</accession>
<name>A0AB36DQC7_MORCA</name>
<dbReference type="EC" id="3.4.24.-" evidence="2"/>